<sequence>MAPREIYPSAPLALVAAEVRHSTSPPLSEPDKTALKSLLSASFPLWKPAQRMNLGVNASGTSATVTTDPRFMSRDRTSSVTYRDDAIVVETTRYERRSELRALLEMAVAARQKVASIDGVERLGIRFVNEIRVPELESPSEWSRWIAPSLTGPASLKPANGMELQSWQGLAIFGTQTAGVVVRHGAFEGYAVNPVGDLQRVAPPPGPFFLLDMDCFWTPEGETPPLEWGELEARYNEASLSAYDLFEQLITDKLREEVLRYVR</sequence>
<dbReference type="AlphaFoldDB" id="A0A931FHG0"/>
<comment type="caution">
    <text evidence="1">The sequence shown here is derived from an EMBL/GenBank/DDBJ whole genome shotgun (WGS) entry which is preliminary data.</text>
</comment>
<dbReference type="Proteomes" id="UP000657385">
    <property type="component" value="Unassembled WGS sequence"/>
</dbReference>
<gene>
    <name evidence="1" type="ORF">I2501_36670</name>
</gene>
<organism evidence="1 2">
    <name type="scientific">Streptacidiphilus fuscans</name>
    <dbReference type="NCBI Taxonomy" id="2789292"/>
    <lineage>
        <taxon>Bacteria</taxon>
        <taxon>Bacillati</taxon>
        <taxon>Actinomycetota</taxon>
        <taxon>Actinomycetes</taxon>
        <taxon>Kitasatosporales</taxon>
        <taxon>Streptomycetaceae</taxon>
        <taxon>Streptacidiphilus</taxon>
    </lineage>
</organism>
<evidence type="ECO:0000313" key="1">
    <source>
        <dbReference type="EMBL" id="MBF9073563.1"/>
    </source>
</evidence>
<reference evidence="1" key="1">
    <citation type="submission" date="2020-11" db="EMBL/GenBank/DDBJ databases">
        <title>Isolation and identification of active actinomycetes.</title>
        <authorList>
            <person name="Yu B."/>
        </authorList>
    </citation>
    <scope>NUCLEOTIDE SEQUENCE</scope>
    <source>
        <strain evidence="1">NEAU-YB345</strain>
    </source>
</reference>
<accession>A0A931FHG0</accession>
<keyword evidence="2" id="KW-1185">Reference proteome</keyword>
<dbReference type="EMBL" id="JADPRT010000023">
    <property type="protein sequence ID" value="MBF9073563.1"/>
    <property type="molecule type" value="Genomic_DNA"/>
</dbReference>
<dbReference type="RefSeq" id="WP_196198404.1">
    <property type="nucleotide sequence ID" value="NZ_JADPRT010000023.1"/>
</dbReference>
<evidence type="ECO:0000313" key="2">
    <source>
        <dbReference type="Proteomes" id="UP000657385"/>
    </source>
</evidence>
<name>A0A931FHG0_9ACTN</name>
<protein>
    <submittedName>
        <fullName evidence="1">TIGR04255 family protein</fullName>
    </submittedName>
</protein>
<dbReference type="NCBIfam" id="TIGR04255">
    <property type="entry name" value="sporadTIGR04255"/>
    <property type="match status" value="1"/>
</dbReference>
<dbReference type="InterPro" id="IPR026349">
    <property type="entry name" value="CHP04255"/>
</dbReference>
<proteinExistence type="predicted"/>